<dbReference type="EMBL" id="PFBX01000010">
    <property type="protein sequence ID" value="PIT87726.1"/>
    <property type="molecule type" value="Genomic_DNA"/>
</dbReference>
<name>A0A2M6W4J9_9BACT</name>
<evidence type="ECO:0000313" key="3">
    <source>
        <dbReference type="Proteomes" id="UP000231183"/>
    </source>
</evidence>
<accession>A0A2M6W4J9</accession>
<dbReference type="InterPro" id="IPR029063">
    <property type="entry name" value="SAM-dependent_MTases_sf"/>
</dbReference>
<dbReference type="PANTHER" id="PTHR14911">
    <property type="entry name" value="THUMP DOMAIN-CONTAINING"/>
    <property type="match status" value="1"/>
</dbReference>
<dbReference type="InterPro" id="IPR000241">
    <property type="entry name" value="RlmKL-like_Mtase"/>
</dbReference>
<reference evidence="3" key="1">
    <citation type="submission" date="2017-09" db="EMBL/GenBank/DDBJ databases">
        <title>Depth-based differentiation of microbial function through sediment-hosted aquifers and enrichment of novel symbionts in the deep terrestrial subsurface.</title>
        <authorList>
            <person name="Probst A.J."/>
            <person name="Ladd B."/>
            <person name="Jarett J.K."/>
            <person name="Geller-Mcgrath D.E."/>
            <person name="Sieber C.M.K."/>
            <person name="Emerson J.B."/>
            <person name="Anantharaman K."/>
            <person name="Thomas B.C."/>
            <person name="Malmstrom R."/>
            <person name="Stieglmeier M."/>
            <person name="Klingl A."/>
            <person name="Woyke T."/>
            <person name="Ryan C.M."/>
            <person name="Banfield J.F."/>
        </authorList>
    </citation>
    <scope>NUCLEOTIDE SEQUENCE [LARGE SCALE GENOMIC DNA]</scope>
</reference>
<comment type="caution">
    <text evidence="2">The sequence shown here is derived from an EMBL/GenBank/DDBJ whole genome shotgun (WGS) entry which is preliminary data.</text>
</comment>
<dbReference type="GO" id="GO:0030488">
    <property type="term" value="P:tRNA methylation"/>
    <property type="evidence" value="ECO:0007669"/>
    <property type="project" value="TreeGrafter"/>
</dbReference>
<proteinExistence type="predicted"/>
<dbReference type="GO" id="GO:0016423">
    <property type="term" value="F:tRNA (guanine) methyltransferase activity"/>
    <property type="evidence" value="ECO:0007669"/>
    <property type="project" value="TreeGrafter"/>
</dbReference>
<evidence type="ECO:0000259" key="1">
    <source>
        <dbReference type="Pfam" id="PF01170"/>
    </source>
</evidence>
<dbReference type="Pfam" id="PF01170">
    <property type="entry name" value="UPF0020"/>
    <property type="match status" value="1"/>
</dbReference>
<dbReference type="PANTHER" id="PTHR14911:SF13">
    <property type="entry name" value="TRNA (GUANINE(6)-N2)-METHYLTRANSFERASE THUMP3"/>
    <property type="match status" value="1"/>
</dbReference>
<sequence length="427" mass="47917">MALLSKPPHLLIKFPLPPLMPVPQAPLQPKQTSKYWFVLGRQADLAVAEITAVLNQPIFWLDANPLITTIKSDFEAKHMINQLGGTIKIGLEMATELSEKQIIEMMVGELIKISGKKIYGLSFYNTRLDLRQIKNLGVKIKKELKEQGLSARFVMNKEIALSSATVTNNRLTDKGREFLLDGPNKNGQFGLAMTQAVQPFANFSRRDYGRPASDGRSGMLPPKLAMIMINLAQVDKRSVILDPFCGSGTVLSEAVLLGYDNLIGRDISPQAINNSQKNIDWTIKEFRNNQPIKMDLATGAVETSGAELARTAGHQSISAIITEPYLGRPLRGGETRAQIQTQITELKKLYLNAFEQFKKYLKKNGVVVIVIPRFKYGQEWLTIDCLAEIKKLGFMPSPLLPNKNYLLYSRPNQHLAREIWRFVNEKP</sequence>
<dbReference type="Gene3D" id="3.40.50.150">
    <property type="entry name" value="Vaccinia Virus protein VP39"/>
    <property type="match status" value="1"/>
</dbReference>
<dbReference type="Proteomes" id="UP000231183">
    <property type="component" value="Unassembled WGS sequence"/>
</dbReference>
<evidence type="ECO:0000313" key="2">
    <source>
        <dbReference type="EMBL" id="PIT87726.1"/>
    </source>
</evidence>
<dbReference type="PRINTS" id="PR00507">
    <property type="entry name" value="N12N6MTFRASE"/>
</dbReference>
<protein>
    <recommendedName>
        <fullName evidence="1">Ribosomal RNA large subunit methyltransferase K/L-like methyltransferase domain-containing protein</fullName>
    </recommendedName>
</protein>
<dbReference type="SUPFAM" id="SSF53335">
    <property type="entry name" value="S-adenosyl-L-methionine-dependent methyltransferases"/>
    <property type="match status" value="1"/>
</dbReference>
<organism evidence="2 3">
    <name type="scientific">Candidatus Magasanikbacteria bacterium CG10_big_fil_rev_8_21_14_0_10_40_10</name>
    <dbReference type="NCBI Taxonomy" id="1974648"/>
    <lineage>
        <taxon>Bacteria</taxon>
        <taxon>Candidatus Magasanikiibacteriota</taxon>
    </lineage>
</organism>
<dbReference type="CDD" id="cd02440">
    <property type="entry name" value="AdoMet_MTases"/>
    <property type="match status" value="1"/>
</dbReference>
<gene>
    <name evidence="2" type="ORF">COU31_01285</name>
</gene>
<dbReference type="AlphaFoldDB" id="A0A2M6W4J9"/>
<feature type="domain" description="Ribosomal RNA large subunit methyltransferase K/L-like methyltransferase" evidence="1">
    <location>
        <begin position="217"/>
        <end position="268"/>
    </location>
</feature>